<reference evidence="1 2" key="1">
    <citation type="journal article" date="2021" name="Commun. Biol.">
        <title>The genome of Shorea leprosula (Dipterocarpaceae) highlights the ecological relevance of drought in aseasonal tropical rainforests.</title>
        <authorList>
            <person name="Ng K.K.S."/>
            <person name="Kobayashi M.J."/>
            <person name="Fawcett J.A."/>
            <person name="Hatakeyama M."/>
            <person name="Paape T."/>
            <person name="Ng C.H."/>
            <person name="Ang C.C."/>
            <person name="Tnah L.H."/>
            <person name="Lee C.T."/>
            <person name="Nishiyama T."/>
            <person name="Sese J."/>
            <person name="O'Brien M.J."/>
            <person name="Copetti D."/>
            <person name="Mohd Noor M.I."/>
            <person name="Ong R.C."/>
            <person name="Putra M."/>
            <person name="Sireger I.Z."/>
            <person name="Indrioko S."/>
            <person name="Kosugi Y."/>
            <person name="Izuno A."/>
            <person name="Isagi Y."/>
            <person name="Lee S.L."/>
            <person name="Shimizu K.K."/>
        </authorList>
    </citation>
    <scope>NUCLEOTIDE SEQUENCE [LARGE SCALE GENOMIC DNA]</scope>
    <source>
        <strain evidence="1">214</strain>
    </source>
</reference>
<name>A0AAV5JKL5_9ROSI</name>
<proteinExistence type="predicted"/>
<dbReference type="EMBL" id="BPVZ01000034">
    <property type="protein sequence ID" value="GKV11340.1"/>
    <property type="molecule type" value="Genomic_DNA"/>
</dbReference>
<keyword evidence="2" id="KW-1185">Reference proteome</keyword>
<dbReference type="Proteomes" id="UP001054252">
    <property type="component" value="Unassembled WGS sequence"/>
</dbReference>
<evidence type="ECO:0000313" key="2">
    <source>
        <dbReference type="Proteomes" id="UP001054252"/>
    </source>
</evidence>
<protein>
    <submittedName>
        <fullName evidence="1">Uncharacterized protein</fullName>
    </submittedName>
</protein>
<gene>
    <name evidence="1" type="ORF">SLEP1_g22604</name>
</gene>
<evidence type="ECO:0000313" key="1">
    <source>
        <dbReference type="EMBL" id="GKV11340.1"/>
    </source>
</evidence>
<organism evidence="1 2">
    <name type="scientific">Rubroshorea leprosula</name>
    <dbReference type="NCBI Taxonomy" id="152421"/>
    <lineage>
        <taxon>Eukaryota</taxon>
        <taxon>Viridiplantae</taxon>
        <taxon>Streptophyta</taxon>
        <taxon>Embryophyta</taxon>
        <taxon>Tracheophyta</taxon>
        <taxon>Spermatophyta</taxon>
        <taxon>Magnoliopsida</taxon>
        <taxon>eudicotyledons</taxon>
        <taxon>Gunneridae</taxon>
        <taxon>Pentapetalae</taxon>
        <taxon>rosids</taxon>
        <taxon>malvids</taxon>
        <taxon>Malvales</taxon>
        <taxon>Dipterocarpaceae</taxon>
        <taxon>Rubroshorea</taxon>
    </lineage>
</organism>
<comment type="caution">
    <text evidence="1">The sequence shown here is derived from an EMBL/GenBank/DDBJ whole genome shotgun (WGS) entry which is preliminary data.</text>
</comment>
<sequence length="43" mass="4727">MELASVLANFGSVVTVHDTVNRILFTHRGNSIMIRGDLNEVSL</sequence>
<accession>A0AAV5JKL5</accession>
<dbReference type="AlphaFoldDB" id="A0AAV5JKL5"/>